<comment type="similarity">
    <text evidence="1">Belongs to the ABC transporter superfamily.</text>
</comment>
<keyword evidence="3" id="KW-0547">Nucleotide-binding</keyword>
<dbReference type="STRING" id="694430.Natoc_2528"/>
<keyword evidence="4" id="KW-0067">ATP-binding</keyword>
<dbReference type="Pfam" id="PF00005">
    <property type="entry name" value="ABC_tran"/>
    <property type="match status" value="1"/>
</dbReference>
<evidence type="ECO:0000256" key="1">
    <source>
        <dbReference type="ARBA" id="ARBA00005417"/>
    </source>
</evidence>
<dbReference type="AlphaFoldDB" id="L0K1U0"/>
<organism evidence="6 7">
    <name type="scientific">Natronococcus occultus SP4</name>
    <dbReference type="NCBI Taxonomy" id="694430"/>
    <lineage>
        <taxon>Archaea</taxon>
        <taxon>Methanobacteriati</taxon>
        <taxon>Methanobacteriota</taxon>
        <taxon>Stenosarchaea group</taxon>
        <taxon>Halobacteria</taxon>
        <taxon>Halobacteriales</taxon>
        <taxon>Natrialbaceae</taxon>
        <taxon>Natronococcus</taxon>
    </lineage>
</organism>
<dbReference type="GO" id="GO:0016887">
    <property type="term" value="F:ATP hydrolysis activity"/>
    <property type="evidence" value="ECO:0007669"/>
    <property type="project" value="InterPro"/>
</dbReference>
<name>L0K1U0_9EURY</name>
<dbReference type="InterPro" id="IPR003439">
    <property type="entry name" value="ABC_transporter-like_ATP-bd"/>
</dbReference>
<evidence type="ECO:0000313" key="6">
    <source>
        <dbReference type="EMBL" id="AGB38299.1"/>
    </source>
</evidence>
<evidence type="ECO:0000259" key="5">
    <source>
        <dbReference type="PROSITE" id="PS50893"/>
    </source>
</evidence>
<evidence type="ECO:0000256" key="4">
    <source>
        <dbReference type="ARBA" id="ARBA00022840"/>
    </source>
</evidence>
<evidence type="ECO:0000256" key="3">
    <source>
        <dbReference type="ARBA" id="ARBA00022741"/>
    </source>
</evidence>
<dbReference type="EMBL" id="CP003929">
    <property type="protein sequence ID" value="AGB38299.1"/>
    <property type="molecule type" value="Genomic_DNA"/>
</dbReference>
<reference evidence="6 7" key="1">
    <citation type="submission" date="2012-11" db="EMBL/GenBank/DDBJ databases">
        <title>FINISHED of Natronococcus occultus SP4, DSM 3396.</title>
        <authorList>
            <consortium name="DOE Joint Genome Institute"/>
            <person name="Eisen J."/>
            <person name="Huntemann M."/>
            <person name="Wei C.-L."/>
            <person name="Han J."/>
            <person name="Detter J.C."/>
            <person name="Han C."/>
            <person name="Tapia R."/>
            <person name="Chen A."/>
            <person name="Kyrpides N."/>
            <person name="Mavromatis K."/>
            <person name="Markowitz V."/>
            <person name="Szeto E."/>
            <person name="Ivanova N."/>
            <person name="Mikhailova N."/>
            <person name="Ovchinnikova G."/>
            <person name="Pagani I."/>
            <person name="Pati A."/>
            <person name="Goodwin L."/>
            <person name="Nordberg H.P."/>
            <person name="Cantor M.N."/>
            <person name="Hua S.X."/>
            <person name="Woyke T."/>
            <person name="Eisen J."/>
            <person name="Klenk H.-P."/>
            <person name="Klenk H.-P."/>
        </authorList>
    </citation>
    <scope>NUCLEOTIDE SEQUENCE [LARGE SCALE GENOMIC DNA]</scope>
    <source>
        <strain evidence="6 7">SP4</strain>
    </source>
</reference>
<dbReference type="SMART" id="SM00382">
    <property type="entry name" value="AAA"/>
    <property type="match status" value="1"/>
</dbReference>
<evidence type="ECO:0000313" key="7">
    <source>
        <dbReference type="Proteomes" id="UP000010878"/>
    </source>
</evidence>
<dbReference type="PANTHER" id="PTHR43335:SF4">
    <property type="entry name" value="ABC TRANSPORTER, ATP-BINDING PROTEIN"/>
    <property type="match status" value="1"/>
</dbReference>
<keyword evidence="7" id="KW-1185">Reference proteome</keyword>
<dbReference type="GO" id="GO:0005524">
    <property type="term" value="F:ATP binding"/>
    <property type="evidence" value="ECO:0007669"/>
    <property type="project" value="UniProtKB-KW"/>
</dbReference>
<proteinExistence type="inferred from homology"/>
<dbReference type="HOGENOM" id="CLU_000604_1_2_2"/>
<protein>
    <submittedName>
        <fullName evidence="6">ABC-type multidrug transport system, ATPase component</fullName>
    </submittedName>
</protein>
<feature type="domain" description="ABC transporter" evidence="5">
    <location>
        <begin position="31"/>
        <end position="257"/>
    </location>
</feature>
<evidence type="ECO:0000256" key="2">
    <source>
        <dbReference type="ARBA" id="ARBA00022448"/>
    </source>
</evidence>
<dbReference type="InterPro" id="IPR003593">
    <property type="entry name" value="AAA+_ATPase"/>
</dbReference>
<dbReference type="InterPro" id="IPR025302">
    <property type="entry name" value="DrrA1/2-like_C"/>
</dbReference>
<accession>L0K1U0</accession>
<dbReference type="eggNOG" id="arCOG00194">
    <property type="taxonomic scope" value="Archaea"/>
</dbReference>
<dbReference type="PROSITE" id="PS50893">
    <property type="entry name" value="ABC_TRANSPORTER_2"/>
    <property type="match status" value="1"/>
</dbReference>
<dbReference type="Pfam" id="PF13732">
    <property type="entry name" value="DrrA1-3_C"/>
    <property type="match status" value="1"/>
</dbReference>
<dbReference type="InterPro" id="IPR027417">
    <property type="entry name" value="P-loop_NTPase"/>
</dbReference>
<gene>
    <name evidence="6" type="ORF">Natoc_2528</name>
</gene>
<dbReference type="Proteomes" id="UP000010878">
    <property type="component" value="Chromosome"/>
</dbReference>
<dbReference type="Gene3D" id="3.40.50.300">
    <property type="entry name" value="P-loop containing nucleotide triphosphate hydrolases"/>
    <property type="match status" value="1"/>
</dbReference>
<dbReference type="KEGG" id="nou:Natoc_2528"/>
<sequence>MRENSYTNFSIVIIFTNKYYRLTTDNLMSAIRTNELTKRYGPQTVVSEIDLAVDRGEVYGFLGPNGAGKSTTIAMLLSYVHPTAGAARIFGKDVREDGVELKHRVGVLPEACRLYDRLSGRKHLSFAIDSTGSDDDPDELADRVGLETTAVRQPVGEYSTGMKQRLRLALALVGEPELLVLDEPSSGLDPAGIQLLRRLVLEERDRGTTVFFSSHLLEQVEAVCDRVGILVDGKLLTSGKLDELKSEIGPAVELAISVDATSSQLVADVESLEGVTACTVLNGRLEVSLSTDTSKAEVIQTVEAYTTIKDFTTEEPSLESLFEDCVTEANR</sequence>
<dbReference type="SUPFAM" id="SSF52540">
    <property type="entry name" value="P-loop containing nucleoside triphosphate hydrolases"/>
    <property type="match status" value="1"/>
</dbReference>
<dbReference type="PANTHER" id="PTHR43335">
    <property type="entry name" value="ABC TRANSPORTER, ATP-BINDING PROTEIN"/>
    <property type="match status" value="1"/>
</dbReference>
<keyword evidence="2" id="KW-0813">Transport</keyword>